<proteinExistence type="predicted"/>
<organism evidence="1">
    <name type="scientific">Anguilla anguilla</name>
    <name type="common">European freshwater eel</name>
    <name type="synonym">Muraena anguilla</name>
    <dbReference type="NCBI Taxonomy" id="7936"/>
    <lineage>
        <taxon>Eukaryota</taxon>
        <taxon>Metazoa</taxon>
        <taxon>Chordata</taxon>
        <taxon>Craniata</taxon>
        <taxon>Vertebrata</taxon>
        <taxon>Euteleostomi</taxon>
        <taxon>Actinopterygii</taxon>
        <taxon>Neopterygii</taxon>
        <taxon>Teleostei</taxon>
        <taxon>Anguilliformes</taxon>
        <taxon>Anguillidae</taxon>
        <taxon>Anguilla</taxon>
    </lineage>
</organism>
<sequence>MKRTARRDAGVSRG</sequence>
<dbReference type="EMBL" id="GBXM01069700">
    <property type="protein sequence ID" value="JAH38877.1"/>
    <property type="molecule type" value="Transcribed_RNA"/>
</dbReference>
<protein>
    <submittedName>
        <fullName evidence="1">Uncharacterized protein</fullName>
    </submittedName>
</protein>
<evidence type="ECO:0000313" key="1">
    <source>
        <dbReference type="EMBL" id="JAH38877.1"/>
    </source>
</evidence>
<accession>A0A0E9SCB5</accession>
<name>A0A0E9SCB5_ANGAN</name>
<reference evidence="1" key="2">
    <citation type="journal article" date="2015" name="Fish Shellfish Immunol.">
        <title>Early steps in the European eel (Anguilla anguilla)-Vibrio vulnificus interaction in the gills: Role of the RtxA13 toxin.</title>
        <authorList>
            <person name="Callol A."/>
            <person name="Pajuelo D."/>
            <person name="Ebbesson L."/>
            <person name="Teles M."/>
            <person name="MacKenzie S."/>
            <person name="Amaro C."/>
        </authorList>
    </citation>
    <scope>NUCLEOTIDE SEQUENCE</scope>
</reference>
<reference evidence="1" key="1">
    <citation type="submission" date="2014-11" db="EMBL/GenBank/DDBJ databases">
        <authorList>
            <person name="Amaro Gonzalez C."/>
        </authorList>
    </citation>
    <scope>NUCLEOTIDE SEQUENCE</scope>
</reference>